<dbReference type="InterPro" id="IPR017871">
    <property type="entry name" value="ABC_transporter-like_CS"/>
</dbReference>
<comment type="caution">
    <text evidence="5">The sequence shown here is derived from an EMBL/GenBank/DDBJ whole genome shotgun (WGS) entry which is preliminary data.</text>
</comment>
<sequence>MAGQIKLAIKHISKTYQSERGEMLALHDINLGITENEFVTVIGPSGCGKSTLLNIIAGLEQATTGQIFCDGAAVEGTGSERGVVFQQYALFPWLTVRQNVAFGLKIRQDKSAAAMARVARYIDMVGLTDFAERYPKELSGGMRQRVAIARAYAADPAVLLMDEPFGALDAQTRGQLQEELLKTWEKEQKTCFFITHDVDEAILLGQRIVIMDARPGTVKEIVNVDLAYPRNQQTRLSEEFLAIKKHVWEQVYSGAAV</sequence>
<evidence type="ECO:0000259" key="4">
    <source>
        <dbReference type="PROSITE" id="PS50893"/>
    </source>
</evidence>
<keyword evidence="6" id="KW-1185">Reference proteome</keyword>
<reference evidence="5 6" key="1">
    <citation type="submission" date="2024-08" db="EMBL/GenBank/DDBJ databases">
        <authorList>
            <person name="Arias E."/>
        </authorList>
    </citation>
    <scope>NUCLEOTIDE SEQUENCE [LARGE SCALE GENOMIC DNA]</scope>
    <source>
        <strain evidence="5 6">FAM 25317</strain>
    </source>
</reference>
<dbReference type="PANTHER" id="PTHR42788">
    <property type="entry name" value="TAURINE IMPORT ATP-BINDING PROTEIN-RELATED"/>
    <property type="match status" value="1"/>
</dbReference>
<evidence type="ECO:0000256" key="3">
    <source>
        <dbReference type="ARBA" id="ARBA00022840"/>
    </source>
</evidence>
<evidence type="ECO:0000313" key="5">
    <source>
        <dbReference type="EMBL" id="MFL2028745.1"/>
    </source>
</evidence>
<feature type="domain" description="ABC transporter" evidence="4">
    <location>
        <begin position="7"/>
        <end position="234"/>
    </location>
</feature>
<protein>
    <submittedName>
        <fullName evidence="5">ABC transporter ATP-binding protein</fullName>
    </submittedName>
</protein>
<evidence type="ECO:0000313" key="6">
    <source>
        <dbReference type="Proteomes" id="UP001625389"/>
    </source>
</evidence>
<keyword evidence="1" id="KW-0813">Transport</keyword>
<dbReference type="Gene3D" id="3.40.50.300">
    <property type="entry name" value="P-loop containing nucleotide triphosphate hydrolases"/>
    <property type="match status" value="1"/>
</dbReference>
<dbReference type="SUPFAM" id="SSF52540">
    <property type="entry name" value="P-loop containing nucleoside triphosphate hydrolases"/>
    <property type="match status" value="1"/>
</dbReference>
<dbReference type="GO" id="GO:0005524">
    <property type="term" value="F:ATP binding"/>
    <property type="evidence" value="ECO:0007669"/>
    <property type="project" value="UniProtKB-KW"/>
</dbReference>
<dbReference type="CDD" id="cd03293">
    <property type="entry name" value="ABC_NrtD_SsuB_transporters"/>
    <property type="match status" value="1"/>
</dbReference>
<proteinExistence type="predicted"/>
<dbReference type="SMART" id="SM00382">
    <property type="entry name" value="AAA"/>
    <property type="match status" value="1"/>
</dbReference>
<evidence type="ECO:0000256" key="2">
    <source>
        <dbReference type="ARBA" id="ARBA00022741"/>
    </source>
</evidence>
<name>A0ABW8UD49_9LACO</name>
<dbReference type="PROSITE" id="PS50893">
    <property type="entry name" value="ABC_TRANSPORTER_2"/>
    <property type="match status" value="1"/>
</dbReference>
<keyword evidence="3 5" id="KW-0067">ATP-binding</keyword>
<dbReference type="PROSITE" id="PS00211">
    <property type="entry name" value="ABC_TRANSPORTER_1"/>
    <property type="match status" value="1"/>
</dbReference>
<dbReference type="Proteomes" id="UP001625389">
    <property type="component" value="Unassembled WGS sequence"/>
</dbReference>
<dbReference type="InterPro" id="IPR003439">
    <property type="entry name" value="ABC_transporter-like_ATP-bd"/>
</dbReference>
<evidence type="ECO:0000256" key="1">
    <source>
        <dbReference type="ARBA" id="ARBA00022448"/>
    </source>
</evidence>
<dbReference type="RefSeq" id="WP_407137070.1">
    <property type="nucleotide sequence ID" value="NZ_JBGQPK010000009.1"/>
</dbReference>
<accession>A0ABW8UD49</accession>
<gene>
    <name evidence="5" type="ORF">ACEN34_03850</name>
</gene>
<dbReference type="Pfam" id="PF00005">
    <property type="entry name" value="ABC_tran"/>
    <property type="match status" value="1"/>
</dbReference>
<dbReference type="PANTHER" id="PTHR42788:SF13">
    <property type="entry name" value="ALIPHATIC SULFONATES IMPORT ATP-BINDING PROTEIN SSUB"/>
    <property type="match status" value="1"/>
</dbReference>
<dbReference type="EMBL" id="JBGQPK010000009">
    <property type="protein sequence ID" value="MFL2028745.1"/>
    <property type="molecule type" value="Genomic_DNA"/>
</dbReference>
<dbReference type="InterPro" id="IPR027417">
    <property type="entry name" value="P-loop_NTPase"/>
</dbReference>
<dbReference type="InterPro" id="IPR003593">
    <property type="entry name" value="AAA+_ATPase"/>
</dbReference>
<organism evidence="5 6">
    <name type="scientific">Loigolactobacillus zhaoyuanensis</name>
    <dbReference type="NCBI Taxonomy" id="2486017"/>
    <lineage>
        <taxon>Bacteria</taxon>
        <taxon>Bacillati</taxon>
        <taxon>Bacillota</taxon>
        <taxon>Bacilli</taxon>
        <taxon>Lactobacillales</taxon>
        <taxon>Lactobacillaceae</taxon>
        <taxon>Loigolactobacillus</taxon>
    </lineage>
</organism>
<keyword evidence="2" id="KW-0547">Nucleotide-binding</keyword>
<dbReference type="InterPro" id="IPR050166">
    <property type="entry name" value="ABC_transporter_ATP-bind"/>
</dbReference>